<keyword evidence="2" id="KW-1185">Reference proteome</keyword>
<organism evidence="1 2">
    <name type="scientific">Exophiala bonariae</name>
    <dbReference type="NCBI Taxonomy" id="1690606"/>
    <lineage>
        <taxon>Eukaryota</taxon>
        <taxon>Fungi</taxon>
        <taxon>Dikarya</taxon>
        <taxon>Ascomycota</taxon>
        <taxon>Pezizomycotina</taxon>
        <taxon>Eurotiomycetes</taxon>
        <taxon>Chaetothyriomycetidae</taxon>
        <taxon>Chaetothyriales</taxon>
        <taxon>Herpotrichiellaceae</taxon>
        <taxon>Exophiala</taxon>
    </lineage>
</organism>
<accession>A0AAV9NM20</accession>
<evidence type="ECO:0000313" key="1">
    <source>
        <dbReference type="EMBL" id="KAK5061586.1"/>
    </source>
</evidence>
<dbReference type="RefSeq" id="XP_064710683.1">
    <property type="nucleotide sequence ID" value="XM_064851680.1"/>
</dbReference>
<dbReference type="GeneID" id="89976295"/>
<proteinExistence type="predicted"/>
<name>A0AAV9NM20_9EURO</name>
<protein>
    <submittedName>
        <fullName evidence="1">Uncharacterized protein</fullName>
    </submittedName>
</protein>
<comment type="caution">
    <text evidence="1">The sequence shown here is derived from an EMBL/GenBank/DDBJ whole genome shotgun (WGS) entry which is preliminary data.</text>
</comment>
<gene>
    <name evidence="1" type="ORF">LTR84_008130</name>
</gene>
<sequence length="569" mass="63411">MGNIIATLKQTNSLLTSESIAKGSLNLKFAKSFGLLGGAKGNAEIEVKQNEEIQNYDLEIGLVGVYLDTDPEVKVPVTVREFSDKVMTAGRFIKEGVPYTIELTPLRYYPGLSVALMYDAISEAELEDIKSSYNKMMGLANGLYTLFDRVQNVGQKNFPKFCSACRNIRDNYDLLIGKIRGSLGILLQEHAEDSPDRSQKIKDFLSSTLQSVEEYEKILRDRKRTFHGYVNMVQLAKDNGFPMGSLTDIESAIFGSPPKPTALMIVPSKARLSELKNFYLLYPPKSDTVETVTKFECFTILAEVADPEESSSETLISAADPALRTSLGALDWDDHALLQAFDKFIATNTPVLALYGFPSLLRDPSWTRYHAIFHWEHRDRQFLCRGTPDGYGQSWEKDGEKPKEEGVFLNGALNDSASLVRVTAYNGNIPEQSAVFAIPGNELVGHDPSTEALRAVLSAQLAKGANVMGWKSDIKRILRSIWDVPQRVKDIELMRANKPAKCWRTDSATYVEAQGGRLIDVHHFELHGVPGFYSPWINGYVIYGPDHELKVISSFMKINDPVLISAKTS</sequence>
<reference evidence="1 2" key="1">
    <citation type="submission" date="2023-08" db="EMBL/GenBank/DDBJ databases">
        <title>Black Yeasts Isolated from many extreme environments.</title>
        <authorList>
            <person name="Coleine C."/>
            <person name="Stajich J.E."/>
            <person name="Selbmann L."/>
        </authorList>
    </citation>
    <scope>NUCLEOTIDE SEQUENCE [LARGE SCALE GENOMIC DNA]</scope>
    <source>
        <strain evidence="1 2">CCFEE 5792</strain>
    </source>
</reference>
<dbReference type="Proteomes" id="UP001358417">
    <property type="component" value="Unassembled WGS sequence"/>
</dbReference>
<dbReference type="EMBL" id="JAVRRD010000003">
    <property type="protein sequence ID" value="KAK5061586.1"/>
    <property type="molecule type" value="Genomic_DNA"/>
</dbReference>
<evidence type="ECO:0000313" key="2">
    <source>
        <dbReference type="Proteomes" id="UP001358417"/>
    </source>
</evidence>
<dbReference type="AlphaFoldDB" id="A0AAV9NM20"/>